<comment type="cofactor">
    <cofactor evidence="1 6">
        <name>Mg(2+)</name>
        <dbReference type="ChEBI" id="CHEBI:18420"/>
    </cofactor>
</comment>
<dbReference type="InterPro" id="IPR008949">
    <property type="entry name" value="Isoprenoid_synthase_dom_sf"/>
</dbReference>
<dbReference type="Gene3D" id="1.10.600.10">
    <property type="entry name" value="Farnesyl Diphosphate Synthase"/>
    <property type="match status" value="1"/>
</dbReference>
<proteinExistence type="inferred from homology"/>
<keyword evidence="5 6" id="KW-0456">Lyase</keyword>
<keyword evidence="4 6" id="KW-0460">Magnesium</keyword>
<evidence type="ECO:0000256" key="2">
    <source>
        <dbReference type="ARBA" id="ARBA00006333"/>
    </source>
</evidence>
<dbReference type="GO" id="GO:0010333">
    <property type="term" value="F:terpene synthase activity"/>
    <property type="evidence" value="ECO:0007669"/>
    <property type="project" value="InterPro"/>
</dbReference>
<evidence type="ECO:0000313" key="9">
    <source>
        <dbReference type="Proteomes" id="UP000054279"/>
    </source>
</evidence>
<dbReference type="PANTHER" id="PTHR35201">
    <property type="entry name" value="TERPENE SYNTHASE"/>
    <property type="match status" value="1"/>
</dbReference>
<evidence type="ECO:0000256" key="6">
    <source>
        <dbReference type="RuleBase" id="RU366034"/>
    </source>
</evidence>
<evidence type="ECO:0000313" key="8">
    <source>
        <dbReference type="EMBL" id="KIJ46663.1"/>
    </source>
</evidence>
<dbReference type="AlphaFoldDB" id="A0A0C9W4U2"/>
<dbReference type="EMBL" id="KN837106">
    <property type="protein sequence ID" value="KIJ46663.1"/>
    <property type="molecule type" value="Genomic_DNA"/>
</dbReference>
<organism evidence="8 9">
    <name type="scientific">Sphaerobolus stellatus (strain SS14)</name>
    <dbReference type="NCBI Taxonomy" id="990650"/>
    <lineage>
        <taxon>Eukaryota</taxon>
        <taxon>Fungi</taxon>
        <taxon>Dikarya</taxon>
        <taxon>Basidiomycota</taxon>
        <taxon>Agaricomycotina</taxon>
        <taxon>Agaricomycetes</taxon>
        <taxon>Phallomycetidae</taxon>
        <taxon>Geastrales</taxon>
        <taxon>Sphaerobolaceae</taxon>
        <taxon>Sphaerobolus</taxon>
    </lineage>
</organism>
<dbReference type="OrthoDB" id="3004402at2759"/>
<reference evidence="8 9" key="1">
    <citation type="submission" date="2014-06" db="EMBL/GenBank/DDBJ databases">
        <title>Evolutionary Origins and Diversification of the Mycorrhizal Mutualists.</title>
        <authorList>
            <consortium name="DOE Joint Genome Institute"/>
            <consortium name="Mycorrhizal Genomics Consortium"/>
            <person name="Kohler A."/>
            <person name="Kuo A."/>
            <person name="Nagy L.G."/>
            <person name="Floudas D."/>
            <person name="Copeland A."/>
            <person name="Barry K.W."/>
            <person name="Cichocki N."/>
            <person name="Veneault-Fourrey C."/>
            <person name="LaButti K."/>
            <person name="Lindquist E.A."/>
            <person name="Lipzen A."/>
            <person name="Lundell T."/>
            <person name="Morin E."/>
            <person name="Murat C."/>
            <person name="Riley R."/>
            <person name="Ohm R."/>
            <person name="Sun H."/>
            <person name="Tunlid A."/>
            <person name="Henrissat B."/>
            <person name="Grigoriev I.V."/>
            <person name="Hibbett D.S."/>
            <person name="Martin F."/>
        </authorList>
    </citation>
    <scope>NUCLEOTIDE SEQUENCE [LARGE SCALE GENOMIC DNA]</scope>
    <source>
        <strain evidence="8 9">SS14</strain>
    </source>
</reference>
<dbReference type="GO" id="GO:0046872">
    <property type="term" value="F:metal ion binding"/>
    <property type="evidence" value="ECO:0007669"/>
    <property type="project" value="UniProtKB-KW"/>
</dbReference>
<evidence type="ECO:0000256" key="7">
    <source>
        <dbReference type="SAM" id="MobiDB-lite"/>
    </source>
</evidence>
<dbReference type="Pfam" id="PF19086">
    <property type="entry name" value="Terpene_syn_C_2"/>
    <property type="match status" value="1"/>
</dbReference>
<keyword evidence="3 6" id="KW-0479">Metal-binding</keyword>
<accession>A0A0C9W4U2</accession>
<evidence type="ECO:0000256" key="1">
    <source>
        <dbReference type="ARBA" id="ARBA00001946"/>
    </source>
</evidence>
<dbReference type="GO" id="GO:0008299">
    <property type="term" value="P:isoprenoid biosynthetic process"/>
    <property type="evidence" value="ECO:0007669"/>
    <property type="project" value="UniProtKB-ARBA"/>
</dbReference>
<evidence type="ECO:0000256" key="5">
    <source>
        <dbReference type="ARBA" id="ARBA00023239"/>
    </source>
</evidence>
<dbReference type="Proteomes" id="UP000054279">
    <property type="component" value="Unassembled WGS sequence"/>
</dbReference>
<dbReference type="HOGENOM" id="CLU_057570_1_0_1"/>
<name>A0A0C9W4U2_SPHS4</name>
<protein>
    <recommendedName>
        <fullName evidence="6">Terpene synthase</fullName>
        <ecNumber evidence="6">4.2.3.-</ecNumber>
    </recommendedName>
</protein>
<dbReference type="EC" id="4.2.3.-" evidence="6"/>
<feature type="region of interest" description="Disordered" evidence="7">
    <location>
        <begin position="337"/>
        <end position="359"/>
    </location>
</feature>
<comment type="similarity">
    <text evidence="2 6">Belongs to the terpene synthase family.</text>
</comment>
<sequence>MTSTSRPRLFKFPSSRSFIKAPGFDSFKPNVPSRITPRLHPKTNEVISRVDEWFLKHWPFPNEAAREEFQSSDIALFTCYTMPDALNERIELACKMVNLMFLFDDVMDNWSIEEAQGFYKKFAELILGDDDVHPVTQLEKLLYGLFAEIRGIGTLGQDFCEEVIRWFKLAASHARPQWKSSGDILEYCEYRIVDAGFWLTVSMIRCAMDLQHPQRDDQVVSECEHLAGYHAMLINDLFSYRREVSRTSAGEVGAALINSILVVQNSRGIEEQEAMMWLESYCETLEGQFEEVASTTTHLGEDANSPYAHNLLFLALYSTQPIYPLYTPSWHTFMDEGHHTPPPPPNGFVLRPHPASTAD</sequence>
<evidence type="ECO:0000256" key="4">
    <source>
        <dbReference type="ARBA" id="ARBA00022842"/>
    </source>
</evidence>
<keyword evidence="9" id="KW-1185">Reference proteome</keyword>
<gene>
    <name evidence="8" type="ORF">M422DRAFT_249820</name>
</gene>
<dbReference type="InterPro" id="IPR034686">
    <property type="entry name" value="Terpene_cyclase-like_2"/>
</dbReference>
<evidence type="ECO:0000256" key="3">
    <source>
        <dbReference type="ARBA" id="ARBA00022723"/>
    </source>
</evidence>
<dbReference type="PANTHER" id="PTHR35201:SF4">
    <property type="entry name" value="BETA-PINACENE SYNTHASE-RELATED"/>
    <property type="match status" value="1"/>
</dbReference>
<dbReference type="SUPFAM" id="SSF48576">
    <property type="entry name" value="Terpenoid synthases"/>
    <property type="match status" value="1"/>
</dbReference>